<sequence length="466" mass="50642">MKAAVILSLASFVLGSIFQKRECSGNNCNRQVTGTRPGLLPISSRKADCTSFLKTTVTPSPTTVTITVDSAPERIRRDGQIANRQVTEVPTAIPAYASSCDDGAEYFSACSCWGITAVTSTAPRPTVTVTTTADSCEGPTLDTLFFGRHLPWSLRWRLLALQPVVFLSNSLTLVPNLFRRPYTVIHIPVSPDRFPRALLFNGSGVGGLVESVCGPCKLHVDCHAGGFVAPFCSLVAAETGAVAVSLSYRLAPVHPFPAAIDDVDAALAWLREHAAEDFGADPTLMTVSGASAGGNLVLAAGQAIPPEEFSIRAAVTFYAPIGLRLRPEDKPRPANFPKKDPMSFMQPLYDSYAAPMKAKDLDDQRMSPFLASEETLPERMLLVVAGIDILVQEQLMFVARVKKERGEKGKPESSVEAVYLEEAFHGWLEVPNAVIPKEKKMIMWDEGLEAIEQTHAQYGYRWEKAS</sequence>
<accession>A0AAD8V9E9</accession>
<organism evidence="4 5">
    <name type="scientific">Colletotrichum navitas</name>
    <dbReference type="NCBI Taxonomy" id="681940"/>
    <lineage>
        <taxon>Eukaryota</taxon>
        <taxon>Fungi</taxon>
        <taxon>Dikarya</taxon>
        <taxon>Ascomycota</taxon>
        <taxon>Pezizomycotina</taxon>
        <taxon>Sordariomycetes</taxon>
        <taxon>Hypocreomycetidae</taxon>
        <taxon>Glomerellales</taxon>
        <taxon>Glomerellaceae</taxon>
        <taxon>Colletotrichum</taxon>
        <taxon>Colletotrichum graminicola species complex</taxon>
    </lineage>
</organism>
<proteinExistence type="predicted"/>
<keyword evidence="1 4" id="KW-0378">Hydrolase</keyword>
<name>A0AAD8V9E9_9PEZI</name>
<dbReference type="SUPFAM" id="SSF53474">
    <property type="entry name" value="alpha/beta-Hydrolases"/>
    <property type="match status" value="1"/>
</dbReference>
<dbReference type="PANTHER" id="PTHR48081">
    <property type="entry name" value="AB HYDROLASE SUPERFAMILY PROTEIN C4A8.06C"/>
    <property type="match status" value="1"/>
</dbReference>
<evidence type="ECO:0000313" key="4">
    <source>
        <dbReference type="EMBL" id="KAK1596721.1"/>
    </source>
</evidence>
<dbReference type="EMBL" id="JAHLJV010000011">
    <property type="protein sequence ID" value="KAK1596721.1"/>
    <property type="molecule type" value="Genomic_DNA"/>
</dbReference>
<evidence type="ECO:0000256" key="1">
    <source>
        <dbReference type="ARBA" id="ARBA00022801"/>
    </source>
</evidence>
<dbReference type="InterPro" id="IPR029058">
    <property type="entry name" value="AB_hydrolase_fold"/>
</dbReference>
<feature type="signal peptide" evidence="2">
    <location>
        <begin position="1"/>
        <end position="15"/>
    </location>
</feature>
<dbReference type="Gene3D" id="3.40.50.1820">
    <property type="entry name" value="alpha/beta hydrolase"/>
    <property type="match status" value="1"/>
</dbReference>
<comment type="caution">
    <text evidence="4">The sequence shown here is derived from an EMBL/GenBank/DDBJ whole genome shotgun (WGS) entry which is preliminary data.</text>
</comment>
<dbReference type="GO" id="GO:0016787">
    <property type="term" value="F:hydrolase activity"/>
    <property type="evidence" value="ECO:0007669"/>
    <property type="project" value="UniProtKB-KW"/>
</dbReference>
<dbReference type="Pfam" id="PF07859">
    <property type="entry name" value="Abhydrolase_3"/>
    <property type="match status" value="1"/>
</dbReference>
<dbReference type="InterPro" id="IPR013094">
    <property type="entry name" value="AB_hydrolase_3"/>
</dbReference>
<dbReference type="GeneID" id="85445087"/>
<feature type="chain" id="PRO_5042232950" evidence="2">
    <location>
        <begin position="16"/>
        <end position="466"/>
    </location>
</feature>
<dbReference type="PANTHER" id="PTHR48081:SF8">
    <property type="entry name" value="ALPHA_BETA HYDROLASE FOLD-3 DOMAIN-CONTAINING PROTEIN-RELATED"/>
    <property type="match status" value="1"/>
</dbReference>
<evidence type="ECO:0000259" key="3">
    <source>
        <dbReference type="Pfam" id="PF07859"/>
    </source>
</evidence>
<keyword evidence="5" id="KW-1185">Reference proteome</keyword>
<reference evidence="4" key="1">
    <citation type="submission" date="2021-06" db="EMBL/GenBank/DDBJ databases">
        <title>Comparative genomics, transcriptomics and evolutionary studies reveal genomic signatures of adaptation to plant cell wall in hemibiotrophic fungi.</title>
        <authorList>
            <consortium name="DOE Joint Genome Institute"/>
            <person name="Baroncelli R."/>
            <person name="Diaz J.F."/>
            <person name="Benocci T."/>
            <person name="Peng M."/>
            <person name="Battaglia E."/>
            <person name="Haridas S."/>
            <person name="Andreopoulos W."/>
            <person name="Labutti K."/>
            <person name="Pangilinan J."/>
            <person name="Floch G.L."/>
            <person name="Makela M.R."/>
            <person name="Henrissat B."/>
            <person name="Grigoriev I.V."/>
            <person name="Crouch J.A."/>
            <person name="De Vries R.P."/>
            <person name="Sukno S.A."/>
            <person name="Thon M.R."/>
        </authorList>
    </citation>
    <scope>NUCLEOTIDE SEQUENCE</scope>
    <source>
        <strain evidence="4">CBS 125086</strain>
    </source>
</reference>
<dbReference type="InterPro" id="IPR050300">
    <property type="entry name" value="GDXG_lipolytic_enzyme"/>
</dbReference>
<evidence type="ECO:0000313" key="5">
    <source>
        <dbReference type="Proteomes" id="UP001230504"/>
    </source>
</evidence>
<keyword evidence="2" id="KW-0732">Signal</keyword>
<gene>
    <name evidence="4" type="ORF">LY79DRAFT_587947</name>
</gene>
<dbReference type="RefSeq" id="XP_060417574.1">
    <property type="nucleotide sequence ID" value="XM_060560847.1"/>
</dbReference>
<dbReference type="Proteomes" id="UP001230504">
    <property type="component" value="Unassembled WGS sequence"/>
</dbReference>
<feature type="domain" description="Alpha/beta hydrolase fold-3" evidence="3">
    <location>
        <begin position="229"/>
        <end position="428"/>
    </location>
</feature>
<protein>
    <submittedName>
        <fullName evidence="4">Alpha/Beta hydrolase protein</fullName>
    </submittedName>
</protein>
<dbReference type="AlphaFoldDB" id="A0AAD8V9E9"/>
<evidence type="ECO:0000256" key="2">
    <source>
        <dbReference type="SAM" id="SignalP"/>
    </source>
</evidence>